<dbReference type="PANTHER" id="PTHR34465:SF5">
    <property type="entry name" value="OS11G0598900 PROTEIN"/>
    <property type="match status" value="1"/>
</dbReference>
<dbReference type="InterPro" id="IPR006865">
    <property type="entry name" value="DUF629"/>
</dbReference>
<name>A0AAQ3PRU5_PASNO</name>
<gene>
    <name evidence="3" type="ORF">U9M48_005261</name>
</gene>
<dbReference type="SUPFAM" id="SSF48452">
    <property type="entry name" value="TPR-like"/>
    <property type="match status" value="1"/>
</dbReference>
<evidence type="ECO:0000259" key="2">
    <source>
        <dbReference type="Pfam" id="PF04780"/>
    </source>
</evidence>
<feature type="region of interest" description="Disordered" evidence="1">
    <location>
        <begin position="575"/>
        <end position="616"/>
    </location>
</feature>
<evidence type="ECO:0000313" key="3">
    <source>
        <dbReference type="EMBL" id="WVZ54474.1"/>
    </source>
</evidence>
<protein>
    <recommendedName>
        <fullName evidence="2">DUF629 domain-containing protein</fullName>
    </recommendedName>
</protein>
<dbReference type="Proteomes" id="UP001341281">
    <property type="component" value="Chromosome 01"/>
</dbReference>
<dbReference type="Gene3D" id="1.25.40.10">
    <property type="entry name" value="Tetratricopeptide repeat domain"/>
    <property type="match status" value="1"/>
</dbReference>
<reference evidence="3 4" key="1">
    <citation type="submission" date="2024-02" db="EMBL/GenBank/DDBJ databases">
        <title>High-quality chromosome-scale genome assembly of Pensacola bahiagrass (Paspalum notatum Flugge var. saurae).</title>
        <authorList>
            <person name="Vega J.M."/>
            <person name="Podio M."/>
            <person name="Orjuela J."/>
            <person name="Siena L.A."/>
            <person name="Pessino S.C."/>
            <person name="Combes M.C."/>
            <person name="Mariac C."/>
            <person name="Albertini E."/>
            <person name="Pupilli F."/>
            <person name="Ortiz J.P.A."/>
            <person name="Leblanc O."/>
        </authorList>
    </citation>
    <scope>NUCLEOTIDE SEQUENCE [LARGE SCALE GENOMIC DNA]</scope>
    <source>
        <strain evidence="3">R1</strain>
        <tissue evidence="3">Leaf</tissue>
    </source>
</reference>
<organism evidence="3 4">
    <name type="scientific">Paspalum notatum var. saurae</name>
    <dbReference type="NCBI Taxonomy" id="547442"/>
    <lineage>
        <taxon>Eukaryota</taxon>
        <taxon>Viridiplantae</taxon>
        <taxon>Streptophyta</taxon>
        <taxon>Embryophyta</taxon>
        <taxon>Tracheophyta</taxon>
        <taxon>Spermatophyta</taxon>
        <taxon>Magnoliopsida</taxon>
        <taxon>Liliopsida</taxon>
        <taxon>Poales</taxon>
        <taxon>Poaceae</taxon>
        <taxon>PACMAD clade</taxon>
        <taxon>Panicoideae</taxon>
        <taxon>Andropogonodae</taxon>
        <taxon>Paspaleae</taxon>
        <taxon>Paspalinae</taxon>
        <taxon>Paspalum</taxon>
    </lineage>
</organism>
<sequence length="836" mass="93984">MASLTAEAIRSLAKDVLLVDQDGANDKALALARDLVLTNRGTAITHRLLGELHYAAATRAAHGDGTAEERKASATPHLRIAREELIEARRLAPDCVEIACALGDAFAASRMFKEAEAEFVRAGSIPRPCDPALHNAAYGMLERHEHERDPAFASVRVEAARARARASYAHMKARGHELLSVEIQRVLACGKQLGAVEGREQARLVAENFPDLARAQHLHAYMDLEFVRSLDESIDKRPFLRHTLSITQRAAWDFPNSPVVASFHAKLLFVLGEYHAAERECRRALEMEDPDDPQQDCITPGSISGEHRGAKLASLGCEFHELINNILVVASDYWESMSKERQRDSFLRISFDALEDEYRRIDRSYAFSMSDVQSLVKEQKSWRFWVCPICDLEKFMDTGLLLSHMCSSHPRAVLPCLQSILDPKLRDDDEALHDDLDGFTFCEDQQDMICFNKNSGVFKWLFYAPSSGVGPSPIPDILEKKREKGRMLLEDIKEKMKSLPADRSSTEFAEAFPQIQEKWKDFLKFSAMDYREPVLTLARSFLWREFKKCMSEDPEEAARRISLADIDAVFTNKNPSNIAYEDHETGDSKQSSPNQKDRALKDSEDDQERMSHMKVATKSGDTNVGSVRIRHGIIVEAFSCCSTDVLTDADEEKLSNVALKLCKEEVLGGFLKMEPRPKLGSVTWGGKPGKPRPRYTNKEFKVVPSSSLRLAPRKHTRLGRLPCQRTIGVGVDAILIGGRFCVPESLKVNPEVDGLNNTLADCYTSVSTILKVKQVSVLFSTVKGEKDLISDKSVKEVVREIRNTCSRVRKEVLMLGALPLKEPVNYWRQKFSLVKF</sequence>
<evidence type="ECO:0000256" key="1">
    <source>
        <dbReference type="SAM" id="MobiDB-lite"/>
    </source>
</evidence>
<accession>A0AAQ3PRU5</accession>
<evidence type="ECO:0000313" key="4">
    <source>
        <dbReference type="Proteomes" id="UP001341281"/>
    </source>
</evidence>
<dbReference type="EMBL" id="CP144745">
    <property type="protein sequence ID" value="WVZ54474.1"/>
    <property type="molecule type" value="Genomic_DNA"/>
</dbReference>
<keyword evidence="4" id="KW-1185">Reference proteome</keyword>
<dbReference type="PANTHER" id="PTHR34465">
    <property type="entry name" value="CARBOXYL-TERMINAL HYDROLASE-LIKE PROTEIN, PUTATIVE (DUF627 AND DUF629)-RELATED"/>
    <property type="match status" value="1"/>
</dbReference>
<proteinExistence type="predicted"/>
<dbReference type="InterPro" id="IPR011990">
    <property type="entry name" value="TPR-like_helical_dom_sf"/>
</dbReference>
<feature type="domain" description="DUF629" evidence="2">
    <location>
        <begin position="332"/>
        <end position="421"/>
    </location>
</feature>
<dbReference type="Pfam" id="PF04780">
    <property type="entry name" value="DUF629"/>
    <property type="match status" value="1"/>
</dbReference>
<dbReference type="AlphaFoldDB" id="A0AAQ3PRU5"/>